<proteinExistence type="predicted"/>
<dbReference type="SUPFAM" id="SSF109604">
    <property type="entry name" value="HD-domain/PDEase-like"/>
    <property type="match status" value="1"/>
</dbReference>
<sequence length="378" mass="42571">MKLKRSVGEIMRLVPIQLCRPGMRLGKKVFNEEGLVLLAEHVELSQRMIERLAQYGIAHLYIEDSRTDDIVANDPLRDETRREALGTIRTQFKKVMLDSAPRYSVGHSFIGKAFKEALTLIIDDLSQNPNAMIMLTDISVADDYLYRHSLNVCIYATMLGLSDGYSRSDLTMLGLGALLHDIGKTKIRMDVLRKPGRLLEEEFEEMKKHAEFGFKLLKDEPNIPLLSAHCALQHHERMDGSGYPRGIVGADIHDFSKWIGLVDSYDAMTSTRVYRKAMLPHQAMEQLYAGADTLYEKSKVEHFRDKVAIYPLGVTVTLNTGETGVVVDVNGQFPQRPVVRILEDADGQTIRQPYELDLSKQLSLIVVGVGDVKLTNVI</sequence>
<evidence type="ECO:0000259" key="1">
    <source>
        <dbReference type="PROSITE" id="PS51832"/>
    </source>
</evidence>
<keyword evidence="2" id="KW-0378">Hydrolase</keyword>
<dbReference type="EC" id="3.1.4.-" evidence="2"/>
<dbReference type="PROSITE" id="PS51832">
    <property type="entry name" value="HD_GYP"/>
    <property type="match status" value="1"/>
</dbReference>
<accession>A0ABV5W8B6</accession>
<dbReference type="InterPro" id="IPR003607">
    <property type="entry name" value="HD/PDEase_dom"/>
</dbReference>
<dbReference type="InterPro" id="IPR037522">
    <property type="entry name" value="HD_GYP_dom"/>
</dbReference>
<protein>
    <submittedName>
        <fullName evidence="2">HD-GYP domain-containing protein</fullName>
        <ecNumber evidence="2">3.1.4.-</ecNumber>
    </submittedName>
</protein>
<dbReference type="Gene3D" id="1.10.3210.10">
    <property type="entry name" value="Hypothetical protein af1432"/>
    <property type="match status" value="1"/>
</dbReference>
<dbReference type="GO" id="GO:0016787">
    <property type="term" value="F:hydrolase activity"/>
    <property type="evidence" value="ECO:0007669"/>
    <property type="project" value="UniProtKB-KW"/>
</dbReference>
<dbReference type="PANTHER" id="PTHR43155:SF2">
    <property type="entry name" value="CYCLIC DI-GMP PHOSPHODIESTERASE PA4108"/>
    <property type="match status" value="1"/>
</dbReference>
<gene>
    <name evidence="2" type="ORF">ACFFNY_35095</name>
</gene>
<dbReference type="PANTHER" id="PTHR43155">
    <property type="entry name" value="CYCLIC DI-GMP PHOSPHODIESTERASE PA4108-RELATED"/>
    <property type="match status" value="1"/>
</dbReference>
<organism evidence="2 3">
    <name type="scientific">Paenibacillus hodogayensis</name>
    <dbReference type="NCBI Taxonomy" id="279208"/>
    <lineage>
        <taxon>Bacteria</taxon>
        <taxon>Bacillati</taxon>
        <taxon>Bacillota</taxon>
        <taxon>Bacilli</taxon>
        <taxon>Bacillales</taxon>
        <taxon>Paenibacillaceae</taxon>
        <taxon>Paenibacillus</taxon>
    </lineage>
</organism>
<dbReference type="CDD" id="cd00077">
    <property type="entry name" value="HDc"/>
    <property type="match status" value="1"/>
</dbReference>
<reference evidence="2 3" key="1">
    <citation type="submission" date="2024-09" db="EMBL/GenBank/DDBJ databases">
        <authorList>
            <person name="Sun Q."/>
            <person name="Mori K."/>
        </authorList>
    </citation>
    <scope>NUCLEOTIDE SEQUENCE [LARGE SCALE GENOMIC DNA]</scope>
    <source>
        <strain evidence="2 3">JCM 12520</strain>
    </source>
</reference>
<dbReference type="RefSeq" id="WP_344904404.1">
    <property type="nucleotide sequence ID" value="NZ_BAAAYO010000002.1"/>
</dbReference>
<dbReference type="SMART" id="SM00471">
    <property type="entry name" value="HDc"/>
    <property type="match status" value="1"/>
</dbReference>
<comment type="caution">
    <text evidence="2">The sequence shown here is derived from an EMBL/GenBank/DDBJ whole genome shotgun (WGS) entry which is preliminary data.</text>
</comment>
<dbReference type="Pfam" id="PF13487">
    <property type="entry name" value="HD_5"/>
    <property type="match status" value="1"/>
</dbReference>
<evidence type="ECO:0000313" key="2">
    <source>
        <dbReference type="EMBL" id="MFB9756824.1"/>
    </source>
</evidence>
<keyword evidence="3" id="KW-1185">Reference proteome</keyword>
<evidence type="ECO:0000313" key="3">
    <source>
        <dbReference type="Proteomes" id="UP001589619"/>
    </source>
</evidence>
<name>A0ABV5W8B6_9BACL</name>
<dbReference type="Proteomes" id="UP001589619">
    <property type="component" value="Unassembled WGS sequence"/>
</dbReference>
<dbReference type="EMBL" id="JBHMAG010000029">
    <property type="protein sequence ID" value="MFB9756824.1"/>
    <property type="molecule type" value="Genomic_DNA"/>
</dbReference>
<feature type="domain" description="HD-GYP" evidence="1">
    <location>
        <begin position="123"/>
        <end position="319"/>
    </location>
</feature>